<dbReference type="PIRSF" id="PIRSF000390">
    <property type="entry name" value="PLP_StrS"/>
    <property type="match status" value="1"/>
</dbReference>
<sequence length="382" mass="43219">MSDNKKLDDWKIPLYKIYTDDEDVDVITKIIKRGSRWAIGPEIEEFESALKKFIGVDYCLTLNSGTSALDAALLAYDINQKHDVMVPSFTFVATVNSVMNVNANPLFVDIEESTLGLDPELLSKHITEKTKAVIPVDYAGLSCKIFDILEIAKANHMLVIEDAAEALGSKINDKQVGSQADIAIFSFCGNKVLTTGEGGAIATNDKTVFEKIKLIRSHGRIDKTNYFETTSGSEYVGTGHNWRMSTITAVLGLSQLGKLEQLIKKRRDNAEYISSRLSKFSQIITPNEPSGYEHIFQMYTIRLPNKQIRDSLHDFLIKKRIFSKVYFEPVHKMSLYRKNNSEILPITEKISEQVLTLPMYPNMEKDEKDYLIDSISEFFETL</sequence>
<dbReference type="PANTHER" id="PTHR30244:SF34">
    <property type="entry name" value="DTDP-4-AMINO-4,6-DIDEOXYGALACTOSE TRANSAMINASE"/>
    <property type="match status" value="1"/>
</dbReference>
<dbReference type="Gene3D" id="3.90.1150.10">
    <property type="entry name" value="Aspartate Aminotransferase, domain 1"/>
    <property type="match status" value="1"/>
</dbReference>
<dbReference type="CDD" id="cd00616">
    <property type="entry name" value="AHBA_syn"/>
    <property type="match status" value="1"/>
</dbReference>
<proteinExistence type="predicted"/>
<evidence type="ECO:0000313" key="1">
    <source>
        <dbReference type="EMBL" id="SVA86902.1"/>
    </source>
</evidence>
<dbReference type="InterPro" id="IPR015421">
    <property type="entry name" value="PyrdxlP-dep_Trfase_major"/>
</dbReference>
<dbReference type="GO" id="GO:0000271">
    <property type="term" value="P:polysaccharide biosynthetic process"/>
    <property type="evidence" value="ECO:0007669"/>
    <property type="project" value="TreeGrafter"/>
</dbReference>
<organism evidence="1">
    <name type="scientific">marine metagenome</name>
    <dbReference type="NCBI Taxonomy" id="408172"/>
    <lineage>
        <taxon>unclassified sequences</taxon>
        <taxon>metagenomes</taxon>
        <taxon>ecological metagenomes</taxon>
    </lineage>
</organism>
<dbReference type="Pfam" id="PF01041">
    <property type="entry name" value="DegT_DnrJ_EryC1"/>
    <property type="match status" value="1"/>
</dbReference>
<dbReference type="SUPFAM" id="SSF53383">
    <property type="entry name" value="PLP-dependent transferases"/>
    <property type="match status" value="1"/>
</dbReference>
<reference evidence="1" key="1">
    <citation type="submission" date="2018-05" db="EMBL/GenBank/DDBJ databases">
        <authorList>
            <person name="Lanie J.A."/>
            <person name="Ng W.-L."/>
            <person name="Kazmierczak K.M."/>
            <person name="Andrzejewski T.M."/>
            <person name="Davidsen T.M."/>
            <person name="Wayne K.J."/>
            <person name="Tettelin H."/>
            <person name="Glass J.I."/>
            <person name="Rusch D."/>
            <person name="Podicherti R."/>
            <person name="Tsui H.-C.T."/>
            <person name="Winkler M.E."/>
        </authorList>
    </citation>
    <scope>NUCLEOTIDE SEQUENCE</scope>
</reference>
<protein>
    <recommendedName>
        <fullName evidence="2">DegT/DnrJ/EryC1/StrS aminotransferase family protein</fullName>
    </recommendedName>
</protein>
<accession>A0A381ZDH1</accession>
<dbReference type="AlphaFoldDB" id="A0A381ZDH1"/>
<dbReference type="GO" id="GO:0008483">
    <property type="term" value="F:transaminase activity"/>
    <property type="evidence" value="ECO:0007669"/>
    <property type="project" value="TreeGrafter"/>
</dbReference>
<dbReference type="PANTHER" id="PTHR30244">
    <property type="entry name" value="TRANSAMINASE"/>
    <property type="match status" value="1"/>
</dbReference>
<dbReference type="InterPro" id="IPR015424">
    <property type="entry name" value="PyrdxlP-dep_Trfase"/>
</dbReference>
<dbReference type="Gene3D" id="3.40.640.10">
    <property type="entry name" value="Type I PLP-dependent aspartate aminotransferase-like (Major domain)"/>
    <property type="match status" value="1"/>
</dbReference>
<dbReference type="InterPro" id="IPR000653">
    <property type="entry name" value="DegT/StrS_aminotransferase"/>
</dbReference>
<gene>
    <name evidence="1" type="ORF">METZ01_LOCUS139756</name>
</gene>
<dbReference type="EMBL" id="UINC01020775">
    <property type="protein sequence ID" value="SVA86902.1"/>
    <property type="molecule type" value="Genomic_DNA"/>
</dbReference>
<dbReference type="GO" id="GO:0030170">
    <property type="term" value="F:pyridoxal phosphate binding"/>
    <property type="evidence" value="ECO:0007669"/>
    <property type="project" value="TreeGrafter"/>
</dbReference>
<name>A0A381ZDH1_9ZZZZ</name>
<dbReference type="InterPro" id="IPR015422">
    <property type="entry name" value="PyrdxlP-dep_Trfase_small"/>
</dbReference>
<evidence type="ECO:0008006" key="2">
    <source>
        <dbReference type="Google" id="ProtNLM"/>
    </source>
</evidence>